<feature type="coiled-coil region" evidence="1">
    <location>
        <begin position="443"/>
        <end position="477"/>
    </location>
</feature>
<reference evidence="3" key="1">
    <citation type="submission" date="2019-11" db="EMBL/GenBank/DDBJ databases">
        <authorList>
            <person name="Liu Y."/>
            <person name="Hou J."/>
            <person name="Li T.-Q."/>
            <person name="Guan C.-H."/>
            <person name="Wu X."/>
            <person name="Wu H.-Z."/>
            <person name="Ling F."/>
            <person name="Zhang R."/>
            <person name="Shi X.-G."/>
            <person name="Ren J.-P."/>
            <person name="Chen E.-F."/>
            <person name="Sun J.-M."/>
        </authorList>
    </citation>
    <scope>NUCLEOTIDE SEQUENCE</scope>
    <source>
        <strain evidence="3">Adult_tree_wgs_1</strain>
        <tissue evidence="3">Leaves</tissue>
    </source>
</reference>
<gene>
    <name evidence="3" type="ORF">RHSIM_Rhsim12G0055300</name>
</gene>
<dbReference type="Proteomes" id="UP000626092">
    <property type="component" value="Unassembled WGS sequence"/>
</dbReference>
<organism evidence="3 4">
    <name type="scientific">Rhododendron simsii</name>
    <name type="common">Sims's rhododendron</name>
    <dbReference type="NCBI Taxonomy" id="118357"/>
    <lineage>
        <taxon>Eukaryota</taxon>
        <taxon>Viridiplantae</taxon>
        <taxon>Streptophyta</taxon>
        <taxon>Embryophyta</taxon>
        <taxon>Tracheophyta</taxon>
        <taxon>Spermatophyta</taxon>
        <taxon>Magnoliopsida</taxon>
        <taxon>eudicotyledons</taxon>
        <taxon>Gunneridae</taxon>
        <taxon>Pentapetalae</taxon>
        <taxon>asterids</taxon>
        <taxon>Ericales</taxon>
        <taxon>Ericaceae</taxon>
        <taxon>Ericoideae</taxon>
        <taxon>Rhodoreae</taxon>
        <taxon>Rhododendron</taxon>
    </lineage>
</organism>
<protein>
    <submittedName>
        <fullName evidence="3">Uncharacterized protein</fullName>
    </submittedName>
</protein>
<keyword evidence="1" id="KW-0175">Coiled coil</keyword>
<feature type="compositionally biased region" description="Acidic residues" evidence="2">
    <location>
        <begin position="569"/>
        <end position="585"/>
    </location>
</feature>
<feature type="region of interest" description="Disordered" evidence="2">
    <location>
        <begin position="1"/>
        <end position="22"/>
    </location>
</feature>
<dbReference type="EMBL" id="WJXA01000012">
    <property type="protein sequence ID" value="KAF7123849.1"/>
    <property type="molecule type" value="Genomic_DNA"/>
</dbReference>
<name>A0A834G6A1_RHOSS</name>
<keyword evidence="4" id="KW-1185">Reference proteome</keyword>
<dbReference type="OrthoDB" id="1719210at2759"/>
<feature type="compositionally biased region" description="Low complexity" evidence="2">
    <location>
        <begin position="9"/>
        <end position="19"/>
    </location>
</feature>
<proteinExistence type="predicted"/>
<evidence type="ECO:0000313" key="3">
    <source>
        <dbReference type="EMBL" id="KAF7123849.1"/>
    </source>
</evidence>
<evidence type="ECO:0000256" key="2">
    <source>
        <dbReference type="SAM" id="MobiDB-lite"/>
    </source>
</evidence>
<feature type="region of interest" description="Disordered" evidence="2">
    <location>
        <begin position="569"/>
        <end position="611"/>
    </location>
</feature>
<evidence type="ECO:0000256" key="1">
    <source>
        <dbReference type="SAM" id="Coils"/>
    </source>
</evidence>
<feature type="compositionally biased region" description="Basic and acidic residues" evidence="2">
    <location>
        <begin position="319"/>
        <end position="338"/>
    </location>
</feature>
<dbReference type="AlphaFoldDB" id="A0A834G6A1"/>
<accession>A0A834G6A1</accession>
<dbReference type="PANTHER" id="PTHR47150">
    <property type="entry name" value="OS12G0169200 PROTEIN"/>
    <property type="match status" value="1"/>
</dbReference>
<evidence type="ECO:0000313" key="4">
    <source>
        <dbReference type="Proteomes" id="UP000626092"/>
    </source>
</evidence>
<feature type="region of interest" description="Disordered" evidence="2">
    <location>
        <begin position="217"/>
        <end position="244"/>
    </location>
</feature>
<feature type="compositionally biased region" description="Basic and acidic residues" evidence="2">
    <location>
        <begin position="360"/>
        <end position="369"/>
    </location>
</feature>
<comment type="caution">
    <text evidence="3">The sequence shown here is derived from an EMBL/GenBank/DDBJ whole genome shotgun (WGS) entry which is preliminary data.</text>
</comment>
<dbReference type="PANTHER" id="PTHR47150:SF6">
    <property type="entry name" value="OS01G0872900 PROTEIN"/>
    <property type="match status" value="1"/>
</dbReference>
<sequence>MSSYNHFDSSSSSSSSSSSEDGGIKAIYRGAAIAANVYKRQQKKKRTRRGGYAQSRRYVHRDRIGAEKFLKRDYFDEGCTYFDETFRRRFRMKKSLFMRIQDAVLEHDQVNFEQRPDAVKKMGLSSLQKVTAAIRILAYGMAADQCDEYLKVGESTALKSMKEFCIAVIEIIAGLGPILKGLNTNSREKACETLLARLCRQAPTLLDYKPSYKGVLRGRRKKTEGESSKAAKRDQPSGTVVRKKKKANLNIEGVREKRERGVRLPKIGYTAEEWLTPLGADEIPVPLKIVEPATKEMSRRNILRPVIPTKFANPTRTRGSSEDQQQQKEKRQKTKADDLQSGSVQQPPAEKVRASSPKDMGVDLHPEPHIDLTDLDTESAILWQFSPSYTMPDGRVLLLKDSVKEEPNLAAGQAALKAYDKAAKVSAECERYRSDRDSFCTKWRISEQEVKDKEAEVKSLKKELADARAVAELASSELKVVKAGEKEKMREADAKGYETGIKRATLEYTQVAHRMVNDELEVWLPDFFKLGYAAGADAMAGVMAIQPESGFLKQLPELIVPSLDLPYTEEECQPLPPEEDDEEMVDVPHAKPQSNVEGGTRRVATDDQVVD</sequence>
<feature type="compositionally biased region" description="Basic and acidic residues" evidence="2">
    <location>
        <begin position="223"/>
        <end position="235"/>
    </location>
</feature>
<feature type="region of interest" description="Disordered" evidence="2">
    <location>
        <begin position="300"/>
        <end position="369"/>
    </location>
</feature>